<dbReference type="AlphaFoldDB" id="A0A8B8BV52"/>
<protein>
    <submittedName>
        <fullName evidence="3">Keratin, type I cytoskeletal 10-like</fullName>
    </submittedName>
</protein>
<dbReference type="Proteomes" id="UP000694844">
    <property type="component" value="Chromosome 1"/>
</dbReference>
<feature type="compositionally biased region" description="Gly residues" evidence="1">
    <location>
        <begin position="186"/>
        <end position="195"/>
    </location>
</feature>
<keyword evidence="2" id="KW-1185">Reference proteome</keyword>
<dbReference type="RefSeq" id="XP_022306776.1">
    <property type="nucleotide sequence ID" value="XM_022451068.1"/>
</dbReference>
<gene>
    <name evidence="3" type="primary">LOC111113087</name>
</gene>
<evidence type="ECO:0000256" key="1">
    <source>
        <dbReference type="SAM" id="MobiDB-lite"/>
    </source>
</evidence>
<dbReference type="OrthoDB" id="10663880at2759"/>
<dbReference type="KEGG" id="cvn:111113087"/>
<feature type="region of interest" description="Disordered" evidence="1">
    <location>
        <begin position="158"/>
        <end position="206"/>
    </location>
</feature>
<evidence type="ECO:0000313" key="3">
    <source>
        <dbReference type="RefSeq" id="XP_022306776.1"/>
    </source>
</evidence>
<name>A0A8B8BV52_CRAVI</name>
<evidence type="ECO:0000313" key="2">
    <source>
        <dbReference type="Proteomes" id="UP000694844"/>
    </source>
</evidence>
<accession>A0A8B8BV52</accession>
<proteinExistence type="predicted"/>
<reference evidence="2" key="1">
    <citation type="submission" date="2024-06" db="UniProtKB">
        <authorList>
            <consortium name="RefSeq"/>
        </authorList>
    </citation>
    <scope>NUCLEOTIDE SEQUENCE [LARGE SCALE GENOMIC DNA]</scope>
</reference>
<sequence>MIYISFIQEKISEMKVVQLMTSLVVFVGMVSGQQYLSGGLMSSPYVSFETPGSSLGGSSFGQGWMGSGGMFMNSIMSDIGSVLGPPQPFIGGGFGQGISAGFMDATPMMFGSLGGFGGMSSFGTMGGTGVSSIMLGGGGGLEGGMYPPGSFIGPAPEFMSGGDSNSAFDGPSVDPGFSRGDMSWRGSGGDPGFSAGGSSSWGQTMDPGFSFGGSNSWSSSGGMNSGFSLGSTNSWSQGGVSSASSPIY</sequence>
<feature type="region of interest" description="Disordered" evidence="1">
    <location>
        <begin position="228"/>
        <end position="248"/>
    </location>
</feature>
<reference evidence="3" key="2">
    <citation type="submission" date="2025-08" db="UniProtKB">
        <authorList>
            <consortium name="RefSeq"/>
        </authorList>
    </citation>
    <scope>IDENTIFICATION</scope>
    <source>
        <tissue evidence="3">Whole sample</tissue>
    </source>
</reference>
<dbReference type="GeneID" id="111113087"/>
<organism evidence="2 3">
    <name type="scientific">Crassostrea virginica</name>
    <name type="common">Eastern oyster</name>
    <dbReference type="NCBI Taxonomy" id="6565"/>
    <lineage>
        <taxon>Eukaryota</taxon>
        <taxon>Metazoa</taxon>
        <taxon>Spiralia</taxon>
        <taxon>Lophotrochozoa</taxon>
        <taxon>Mollusca</taxon>
        <taxon>Bivalvia</taxon>
        <taxon>Autobranchia</taxon>
        <taxon>Pteriomorphia</taxon>
        <taxon>Ostreida</taxon>
        <taxon>Ostreoidea</taxon>
        <taxon>Ostreidae</taxon>
        <taxon>Crassostrea</taxon>
    </lineage>
</organism>